<evidence type="ECO:0000313" key="5">
    <source>
        <dbReference type="Proteomes" id="UP000431913"/>
    </source>
</evidence>
<dbReference type="Gene3D" id="3.20.20.80">
    <property type="entry name" value="Glycosidases"/>
    <property type="match status" value="1"/>
</dbReference>
<keyword evidence="1" id="KW-0732">Signal</keyword>
<proteinExistence type="predicted"/>
<dbReference type="InterPro" id="IPR017853">
    <property type="entry name" value="GH"/>
</dbReference>
<keyword evidence="4" id="KW-0378">Hydrolase</keyword>
<evidence type="ECO:0000256" key="1">
    <source>
        <dbReference type="ARBA" id="ARBA00022729"/>
    </source>
</evidence>
<evidence type="ECO:0000313" key="4">
    <source>
        <dbReference type="EMBL" id="MST92589.1"/>
    </source>
</evidence>
<feature type="region of interest" description="Disordered" evidence="2">
    <location>
        <begin position="46"/>
        <end position="68"/>
    </location>
</feature>
<dbReference type="SUPFAM" id="SSF51445">
    <property type="entry name" value="(Trans)glycosidases"/>
    <property type="match status" value="1"/>
</dbReference>
<reference evidence="4 5" key="1">
    <citation type="submission" date="2019-08" db="EMBL/GenBank/DDBJ databases">
        <title>In-depth cultivation of the pig gut microbiome towards novel bacterial diversity and tailored functional studies.</title>
        <authorList>
            <person name="Wylensek D."/>
            <person name="Hitch T.C.A."/>
            <person name="Clavel T."/>
        </authorList>
    </citation>
    <scope>NUCLEOTIDE SEQUENCE [LARGE SCALE GENOMIC DNA]</scope>
    <source>
        <strain evidence="4 5">WCA3-601-WT-6J</strain>
    </source>
</reference>
<protein>
    <submittedName>
        <fullName evidence="4">Family 10 glycosylhydrolase</fullName>
    </submittedName>
</protein>
<name>A0A6I2U9J1_9FIRM</name>
<evidence type="ECO:0000256" key="2">
    <source>
        <dbReference type="SAM" id="MobiDB-lite"/>
    </source>
</evidence>
<accession>A0A6I2U9J1</accession>
<dbReference type="EMBL" id="VUNJ01000012">
    <property type="protein sequence ID" value="MST92589.1"/>
    <property type="molecule type" value="Genomic_DNA"/>
</dbReference>
<evidence type="ECO:0000259" key="3">
    <source>
        <dbReference type="Pfam" id="PF02638"/>
    </source>
</evidence>
<dbReference type="Pfam" id="PF02638">
    <property type="entry name" value="GHL10"/>
    <property type="match status" value="1"/>
</dbReference>
<dbReference type="PANTHER" id="PTHR43405:SF1">
    <property type="entry name" value="GLYCOSYL HYDROLASE DIGH"/>
    <property type="match status" value="1"/>
</dbReference>
<dbReference type="GO" id="GO:0016787">
    <property type="term" value="F:hydrolase activity"/>
    <property type="evidence" value="ECO:0007669"/>
    <property type="project" value="UniProtKB-KW"/>
</dbReference>
<comment type="caution">
    <text evidence="4">The sequence shown here is derived from an EMBL/GenBank/DDBJ whole genome shotgun (WGS) entry which is preliminary data.</text>
</comment>
<feature type="domain" description="Glycosyl hydrolase-like 10" evidence="3">
    <location>
        <begin position="107"/>
        <end position="374"/>
    </location>
</feature>
<dbReference type="InterPro" id="IPR003790">
    <property type="entry name" value="GHL10"/>
</dbReference>
<sequence length="443" mass="47441">MSCLLGAGTALWGKGTESMKKLLRTAAAAACLCLLAACAPARQAGGGEPGAPREDFTSVPSGMQAGGEPEAMAAPVAYRAMWVSYLEWPMFDTSGAQGFAASVGSLLDNCAALGLNTVIVQVRPFGDAVYPSAVYPWSHLVTGVQGQDPGYDPLAIFVEQAHARGLAIEAWVNPYRVRLNDTMPPGELAADNPALLHEGWALEANGGLYYDPALPEVQDMVVQGVTEIVQNYDVDGIQFDDYFYPTTDEAFDTESYARYGGGQDLAEWRRANVNTLVQKVYAAVKAVKPEAVFGISPQGNNDNNYSQQYSDVALWLSTPGYVDYIMPQVYWGYNYTLQNGSARFAFENIVDEWLAMPRDDSVSLAFGLGAYRIGAGDGSATESGEWASGHNLADMARTLSVRGADGYALYRYASLYSGGEYAALMQAECAALAQANGIGQTEP</sequence>
<organism evidence="4 5">
    <name type="scientific">Ruthenibacterium lactatiformans</name>
    <dbReference type="NCBI Taxonomy" id="1550024"/>
    <lineage>
        <taxon>Bacteria</taxon>
        <taxon>Bacillati</taxon>
        <taxon>Bacillota</taxon>
        <taxon>Clostridia</taxon>
        <taxon>Eubacteriales</taxon>
        <taxon>Oscillospiraceae</taxon>
        <taxon>Ruthenibacterium</taxon>
    </lineage>
</organism>
<dbReference type="AlphaFoldDB" id="A0A6I2U9J1"/>
<dbReference type="Proteomes" id="UP000431913">
    <property type="component" value="Unassembled WGS sequence"/>
</dbReference>
<dbReference type="PANTHER" id="PTHR43405">
    <property type="entry name" value="GLYCOSYL HYDROLASE DIGH"/>
    <property type="match status" value="1"/>
</dbReference>
<dbReference type="InterPro" id="IPR052177">
    <property type="entry name" value="Divisome_Glycosyl_Hydrolase"/>
</dbReference>
<gene>
    <name evidence="4" type="ORF">FYJ76_11720</name>
</gene>